<reference evidence="1 2" key="1">
    <citation type="journal article" date="2018" name="Environ. Microbiol.">
        <title>Novel energy conservation strategies and behaviour of Pelotomaculum schinkii driving syntrophic propionate catabolism.</title>
        <authorList>
            <person name="Hidalgo-Ahumada C.A.P."/>
            <person name="Nobu M.K."/>
            <person name="Narihiro T."/>
            <person name="Tamaki H."/>
            <person name="Liu W.T."/>
            <person name="Kamagata Y."/>
            <person name="Stams A.J.M."/>
            <person name="Imachi H."/>
            <person name="Sousa D.Z."/>
        </authorList>
    </citation>
    <scope>NUCLEOTIDE SEQUENCE [LARGE SCALE GENOMIC DNA]</scope>
    <source>
        <strain evidence="1 2">MGP</strain>
    </source>
</reference>
<comment type="caution">
    <text evidence="1">The sequence shown here is derived from an EMBL/GenBank/DDBJ whole genome shotgun (WGS) entry which is preliminary data.</text>
</comment>
<accession>A0A4Y7RLX7</accession>
<name>A0A4Y7RLX7_9FIRM</name>
<dbReference type="RefSeq" id="WP_134214503.1">
    <property type="nucleotide sequence ID" value="NZ_QFFZ01000034.1"/>
</dbReference>
<dbReference type="AlphaFoldDB" id="A0A4Y7RLX7"/>
<dbReference type="Proteomes" id="UP000297597">
    <property type="component" value="Unassembled WGS sequence"/>
</dbReference>
<keyword evidence="2" id="KW-1185">Reference proteome</keyword>
<organism evidence="1 2">
    <name type="scientific">Pelotomaculum propionicicum</name>
    <dbReference type="NCBI Taxonomy" id="258475"/>
    <lineage>
        <taxon>Bacteria</taxon>
        <taxon>Bacillati</taxon>
        <taxon>Bacillota</taxon>
        <taxon>Clostridia</taxon>
        <taxon>Eubacteriales</taxon>
        <taxon>Desulfotomaculaceae</taxon>
        <taxon>Pelotomaculum</taxon>
    </lineage>
</organism>
<dbReference type="EMBL" id="QFFZ01000034">
    <property type="protein sequence ID" value="TEB09998.1"/>
    <property type="molecule type" value="Genomic_DNA"/>
</dbReference>
<sequence>MKVRCMLCGMPIDEEVMVKQDFVDEDEDDDMPVKKPMSVCLRCQAKLKHEADGAQKIPKPM</sequence>
<evidence type="ECO:0000313" key="1">
    <source>
        <dbReference type="EMBL" id="TEB09998.1"/>
    </source>
</evidence>
<proteinExistence type="predicted"/>
<protein>
    <submittedName>
        <fullName evidence="1">Uncharacterized protein</fullName>
    </submittedName>
</protein>
<gene>
    <name evidence="1" type="ORF">Pmgp_02693</name>
</gene>
<evidence type="ECO:0000313" key="2">
    <source>
        <dbReference type="Proteomes" id="UP000297597"/>
    </source>
</evidence>